<dbReference type="CDD" id="cd07814">
    <property type="entry name" value="SRPBCC_CalC_Aha1-like"/>
    <property type="match status" value="1"/>
</dbReference>
<dbReference type="EMBL" id="NTGA01000004">
    <property type="protein sequence ID" value="PAY24704.1"/>
    <property type="molecule type" value="Genomic_DNA"/>
</dbReference>
<dbReference type="RefSeq" id="WP_095717160.1">
    <property type="nucleotide sequence ID" value="NZ_NTGA01000004.1"/>
</dbReference>
<evidence type="ECO:0000313" key="3">
    <source>
        <dbReference type="EMBL" id="PAY24704.1"/>
    </source>
</evidence>
<dbReference type="AlphaFoldDB" id="A0A2A2WUP0"/>
<gene>
    <name evidence="3" type="ORF">CEY15_02645</name>
</gene>
<dbReference type="InterPro" id="IPR023393">
    <property type="entry name" value="START-like_dom_sf"/>
</dbReference>
<comment type="caution">
    <text evidence="3">The sequence shown here is derived from an EMBL/GenBank/DDBJ whole genome shotgun (WGS) entry which is preliminary data.</text>
</comment>
<proteinExistence type="inferred from homology"/>
<comment type="similarity">
    <text evidence="1">Belongs to the AHA1 family.</text>
</comment>
<evidence type="ECO:0000256" key="1">
    <source>
        <dbReference type="ARBA" id="ARBA00006817"/>
    </source>
</evidence>
<dbReference type="Gene3D" id="3.30.530.20">
    <property type="match status" value="1"/>
</dbReference>
<reference evidence="4" key="1">
    <citation type="submission" date="2017-09" db="EMBL/GenBank/DDBJ databases">
        <authorList>
            <person name="Zhang Y."/>
            <person name="Huang X."/>
            <person name="Liu J."/>
            <person name="Lu L."/>
            <person name="Peng K."/>
        </authorList>
    </citation>
    <scope>NUCLEOTIDE SEQUENCE [LARGE SCALE GENOMIC DNA]</scope>
    <source>
        <strain evidence="4">S-XJ-1</strain>
    </source>
</reference>
<dbReference type="OrthoDB" id="8417725at2"/>
<name>A0A2A2WUP0_9ACTN</name>
<dbReference type="Proteomes" id="UP000218810">
    <property type="component" value="Unassembled WGS sequence"/>
</dbReference>
<dbReference type="SUPFAM" id="SSF55961">
    <property type="entry name" value="Bet v1-like"/>
    <property type="match status" value="1"/>
</dbReference>
<accession>A0A2A2WUP0</accession>
<sequence>MSDQPKRIEKSIELDATPEEVWEAVATGEGMACWFVPHRFDPPEGGVGARVVSDFGSGNISEATVREWEPGRRYSSSADGQTEVVEFLVEGRDGGGAVLRLIHSGITGEDWEAEYHSHGWDGFLANLRRYFDHFRGLPPATVSIIAFSDLDKDGIWARFNDALGIDRQPAVGDTVHLTPDGLDPIDGVVEVAEPGNLGIRSNSGAHFFSGDGAWGMVTVVHYYFGDEFDRDVLTAGWQRWADSLFPPPAAAPPAAPPAG</sequence>
<organism evidence="3 4">
    <name type="scientific">Dietzia natronolimnaea</name>
    <dbReference type="NCBI Taxonomy" id="161920"/>
    <lineage>
        <taxon>Bacteria</taxon>
        <taxon>Bacillati</taxon>
        <taxon>Actinomycetota</taxon>
        <taxon>Actinomycetes</taxon>
        <taxon>Mycobacteriales</taxon>
        <taxon>Dietziaceae</taxon>
        <taxon>Dietzia</taxon>
    </lineage>
</organism>
<keyword evidence="4" id="KW-1185">Reference proteome</keyword>
<evidence type="ECO:0000259" key="2">
    <source>
        <dbReference type="Pfam" id="PF08327"/>
    </source>
</evidence>
<feature type="domain" description="Activator of Hsp90 ATPase homologue 1/2-like C-terminal" evidence="2">
    <location>
        <begin position="15"/>
        <end position="131"/>
    </location>
</feature>
<dbReference type="InterPro" id="IPR013538">
    <property type="entry name" value="ASHA1/2-like_C"/>
</dbReference>
<dbReference type="Pfam" id="PF08327">
    <property type="entry name" value="AHSA1"/>
    <property type="match status" value="1"/>
</dbReference>
<evidence type="ECO:0000313" key="4">
    <source>
        <dbReference type="Proteomes" id="UP000218810"/>
    </source>
</evidence>
<protein>
    <submittedName>
        <fullName evidence="3">Activator of HSP90 ATPase</fullName>
    </submittedName>
</protein>